<evidence type="ECO:0000256" key="1">
    <source>
        <dbReference type="ARBA" id="ARBA00022801"/>
    </source>
</evidence>
<dbReference type="RefSeq" id="WP_342853381.1">
    <property type="nucleotide sequence ID" value="NZ_JBBMRA010000001.1"/>
</dbReference>
<dbReference type="Pfam" id="PF00561">
    <property type="entry name" value="Abhydrolase_1"/>
    <property type="match status" value="1"/>
</dbReference>
<proteinExistence type="predicted"/>
<name>A0ABU9TMD5_9GAMM</name>
<dbReference type="Proteomes" id="UP001449225">
    <property type="component" value="Unassembled WGS sequence"/>
</dbReference>
<dbReference type="Gene3D" id="3.40.50.1820">
    <property type="entry name" value="alpha/beta hydrolase"/>
    <property type="match status" value="1"/>
</dbReference>
<dbReference type="InterPro" id="IPR000073">
    <property type="entry name" value="AB_hydrolase_1"/>
</dbReference>
<keyword evidence="1 3" id="KW-0378">Hydrolase</keyword>
<accession>A0ABU9TMD5</accession>
<sequence length="256" mass="28570">MLLNYKQQGEGAPLIILHGLLGTMDNWGGQIKVLSQHFQVIAVDLRNHGHSPHSDDMSYALMADDIVELIDHLGFSKVNIIGHSMGGKTAMQLALNHPERIDQLIVVDISPIEYPPHHANVFEGLYSIDLATLTSRNEASKQLAQYVDDHGTRAFLLKNLYRTADNTFAWLMNLDALYNQYDNICAAPNGNPFNAEVLFVKGELSDYMLPAHRDAVLKLFPQARYKVVMGSGHNPHAEKPADFSKIALNHLNKGRH</sequence>
<organism evidence="3 4">
    <name type="scientific">Neptuniibacter pectenicola</name>
    <dbReference type="NCBI Taxonomy" id="1806669"/>
    <lineage>
        <taxon>Bacteria</taxon>
        <taxon>Pseudomonadati</taxon>
        <taxon>Pseudomonadota</taxon>
        <taxon>Gammaproteobacteria</taxon>
        <taxon>Oceanospirillales</taxon>
        <taxon>Oceanospirillaceae</taxon>
        <taxon>Neptuniibacter</taxon>
    </lineage>
</organism>
<comment type="caution">
    <text evidence="3">The sequence shown here is derived from an EMBL/GenBank/DDBJ whole genome shotgun (WGS) entry which is preliminary data.</text>
</comment>
<dbReference type="InterPro" id="IPR029058">
    <property type="entry name" value="AB_hydrolase_fold"/>
</dbReference>
<evidence type="ECO:0000313" key="4">
    <source>
        <dbReference type="Proteomes" id="UP001449225"/>
    </source>
</evidence>
<evidence type="ECO:0000259" key="2">
    <source>
        <dbReference type="Pfam" id="PF00561"/>
    </source>
</evidence>
<dbReference type="SUPFAM" id="SSF53474">
    <property type="entry name" value="alpha/beta-Hydrolases"/>
    <property type="match status" value="1"/>
</dbReference>
<dbReference type="PANTHER" id="PTHR46118">
    <property type="entry name" value="PROTEIN ABHD11"/>
    <property type="match status" value="1"/>
</dbReference>
<feature type="domain" description="AB hydrolase-1" evidence="2">
    <location>
        <begin position="13"/>
        <end position="240"/>
    </location>
</feature>
<dbReference type="PANTHER" id="PTHR46118:SF4">
    <property type="entry name" value="PROTEIN ABHD11"/>
    <property type="match status" value="1"/>
</dbReference>
<dbReference type="PRINTS" id="PR00111">
    <property type="entry name" value="ABHYDROLASE"/>
</dbReference>
<reference evidence="3 4" key="1">
    <citation type="submission" date="2024-03" db="EMBL/GenBank/DDBJ databases">
        <title>Community enrichment and isolation of bacterial strains for fucoidan degradation.</title>
        <authorList>
            <person name="Sichert A."/>
        </authorList>
    </citation>
    <scope>NUCLEOTIDE SEQUENCE [LARGE SCALE GENOMIC DNA]</scope>
    <source>
        <strain evidence="3 4">AS76</strain>
    </source>
</reference>
<keyword evidence="4" id="KW-1185">Reference proteome</keyword>
<dbReference type="EMBL" id="JBBMRA010000001">
    <property type="protein sequence ID" value="MEM5534865.1"/>
    <property type="molecule type" value="Genomic_DNA"/>
</dbReference>
<gene>
    <name evidence="3" type="ORF">WNY58_00540</name>
</gene>
<evidence type="ECO:0000313" key="3">
    <source>
        <dbReference type="EMBL" id="MEM5534865.1"/>
    </source>
</evidence>
<protein>
    <submittedName>
        <fullName evidence="3">Alpha/beta fold hydrolase</fullName>
    </submittedName>
</protein>
<dbReference type="GO" id="GO:0016787">
    <property type="term" value="F:hydrolase activity"/>
    <property type="evidence" value="ECO:0007669"/>
    <property type="project" value="UniProtKB-KW"/>
</dbReference>